<dbReference type="RefSeq" id="WP_102598000.1">
    <property type="nucleotide sequence ID" value="NZ_JABUYH010000041.1"/>
</dbReference>
<feature type="coiled-coil region" evidence="1">
    <location>
        <begin position="364"/>
        <end position="398"/>
    </location>
</feature>
<evidence type="ECO:0000256" key="1">
    <source>
        <dbReference type="SAM" id="Coils"/>
    </source>
</evidence>
<evidence type="ECO:0000256" key="2">
    <source>
        <dbReference type="SAM" id="Phobius"/>
    </source>
</evidence>
<feature type="chain" id="PRO_5038841238" description="DUF5129 domain-containing protein" evidence="3">
    <location>
        <begin position="31"/>
        <end position="504"/>
    </location>
</feature>
<keyword evidence="2" id="KW-0812">Transmembrane</keyword>
<proteinExistence type="predicted"/>
<evidence type="ECO:0000256" key="3">
    <source>
        <dbReference type="SAM" id="SignalP"/>
    </source>
</evidence>
<gene>
    <name evidence="5" type="ORF">CIK84_07855</name>
</gene>
<evidence type="ECO:0000259" key="4">
    <source>
        <dbReference type="Pfam" id="PF17173"/>
    </source>
</evidence>
<evidence type="ECO:0000313" key="5">
    <source>
        <dbReference type="EMBL" id="PMQ21447.1"/>
    </source>
</evidence>
<reference evidence="5 6" key="1">
    <citation type="journal article" date="2017" name="Elife">
        <title>Extensive horizontal gene transfer in cheese-associated bacteria.</title>
        <authorList>
            <person name="Bonham K.S."/>
            <person name="Wolfe B.E."/>
            <person name="Dutton R.J."/>
        </authorList>
    </citation>
    <scope>NUCLEOTIDE SEQUENCE [LARGE SCALE GENOMIC DNA]</scope>
    <source>
        <strain evidence="5 6">JB182</strain>
    </source>
</reference>
<dbReference type="Proteomes" id="UP000235739">
    <property type="component" value="Unassembled WGS sequence"/>
</dbReference>
<name>A0A2N7S5R5_9MICC</name>
<keyword evidence="3" id="KW-0732">Signal</keyword>
<accession>A0A2N7S5R5</accession>
<keyword evidence="2" id="KW-0472">Membrane</keyword>
<sequence length="504" mass="54890">MSLRTWSIRIASTAAVLAIGVASAIPAAQAGNSIQLAAGQNLESVTIEDSTGMLNEQRLREALEELDFNEPTDVAVYARNGEYSDDINTKTLEFAKSSHPEWISAKPEDYGDYWADGLFIITLSIEGRGDGQIGTYFGEDRKVSESAMESIHEAGYDDFNLSRWTDGVIAVADQAAVIMNRPWYEHPALWIAGGSAGVVGAIVGGAVMHTRSKRRETFAEELRQGGLHLTNVTMDLDETELAARTLPATSQHAIELEQRFAKFMTKYRACFEAQQALESSGKKERSGYEGVRFAKEFRESAQSLDLTDDAIIAASALYTRSASWKDAWHAQTKPLEDDLAEIRELLQDVEPELMGSAAALASYREVATEQLRELSVQLEEESITVDQALDSLSALRAELTEKLDIFAQAQIEVYAESAEEKADMQSELKKSRYESRTNQNSVGTILDVLNPSSMYWRVGSYHHGYTAGVSAVTASREAASSSGGISSGYSGGGSFSGAGGSSRF</sequence>
<keyword evidence="1" id="KW-0175">Coiled coil</keyword>
<evidence type="ECO:0000313" key="6">
    <source>
        <dbReference type="Proteomes" id="UP000235739"/>
    </source>
</evidence>
<feature type="transmembrane region" description="Helical" evidence="2">
    <location>
        <begin position="188"/>
        <end position="208"/>
    </location>
</feature>
<dbReference type="SUPFAM" id="SSF103657">
    <property type="entry name" value="BAR/IMD domain-like"/>
    <property type="match status" value="1"/>
</dbReference>
<dbReference type="InterPro" id="IPR027267">
    <property type="entry name" value="AH/BAR_dom_sf"/>
</dbReference>
<feature type="domain" description="DUF5129" evidence="4">
    <location>
        <begin position="47"/>
        <end position="392"/>
    </location>
</feature>
<keyword evidence="2" id="KW-1133">Transmembrane helix</keyword>
<dbReference type="Pfam" id="PF17173">
    <property type="entry name" value="DUF5129"/>
    <property type="match status" value="1"/>
</dbReference>
<organism evidence="5 6">
    <name type="scientific">Glutamicibacter arilaitensis</name>
    <dbReference type="NCBI Taxonomy" id="256701"/>
    <lineage>
        <taxon>Bacteria</taxon>
        <taxon>Bacillati</taxon>
        <taxon>Actinomycetota</taxon>
        <taxon>Actinomycetes</taxon>
        <taxon>Micrococcales</taxon>
        <taxon>Micrococcaceae</taxon>
        <taxon>Glutamicibacter</taxon>
    </lineage>
</organism>
<comment type="caution">
    <text evidence="5">The sequence shown here is derived from an EMBL/GenBank/DDBJ whole genome shotgun (WGS) entry which is preliminary data.</text>
</comment>
<dbReference type="InterPro" id="IPR033435">
    <property type="entry name" value="DUF5129"/>
</dbReference>
<feature type="signal peptide" evidence="3">
    <location>
        <begin position="1"/>
        <end position="30"/>
    </location>
</feature>
<dbReference type="AlphaFoldDB" id="A0A2N7S5R5"/>
<protein>
    <recommendedName>
        <fullName evidence="4">DUF5129 domain-containing protein</fullName>
    </recommendedName>
</protein>
<dbReference type="EMBL" id="PNQX01000001">
    <property type="protein sequence ID" value="PMQ21447.1"/>
    <property type="molecule type" value="Genomic_DNA"/>
</dbReference>